<dbReference type="Proteomes" id="UP000054549">
    <property type="component" value="Unassembled WGS sequence"/>
</dbReference>
<dbReference type="OrthoDB" id="10693551at2759"/>
<protein>
    <submittedName>
        <fullName evidence="2">Uncharacterized protein</fullName>
    </submittedName>
</protein>
<dbReference type="HOGENOM" id="CLU_1283938_0_0_1"/>
<dbReference type="STRING" id="946122.A0A0C2X0L0"/>
<evidence type="ECO:0000256" key="1">
    <source>
        <dbReference type="SAM" id="MobiDB-lite"/>
    </source>
</evidence>
<reference evidence="2 3" key="1">
    <citation type="submission" date="2014-04" db="EMBL/GenBank/DDBJ databases">
        <title>Evolutionary Origins and Diversification of the Mycorrhizal Mutualists.</title>
        <authorList>
            <consortium name="DOE Joint Genome Institute"/>
            <consortium name="Mycorrhizal Genomics Consortium"/>
            <person name="Kohler A."/>
            <person name="Kuo A."/>
            <person name="Nagy L.G."/>
            <person name="Floudas D."/>
            <person name="Copeland A."/>
            <person name="Barry K.W."/>
            <person name="Cichocki N."/>
            <person name="Veneault-Fourrey C."/>
            <person name="LaButti K."/>
            <person name="Lindquist E.A."/>
            <person name="Lipzen A."/>
            <person name="Lundell T."/>
            <person name="Morin E."/>
            <person name="Murat C."/>
            <person name="Riley R."/>
            <person name="Ohm R."/>
            <person name="Sun H."/>
            <person name="Tunlid A."/>
            <person name="Henrissat B."/>
            <person name="Grigoriev I.V."/>
            <person name="Hibbett D.S."/>
            <person name="Martin F."/>
        </authorList>
    </citation>
    <scope>NUCLEOTIDE SEQUENCE [LARGE SCALE GENOMIC DNA]</scope>
    <source>
        <strain evidence="2 3">Koide BX008</strain>
    </source>
</reference>
<accession>A0A0C2X0L0</accession>
<name>A0A0C2X0L0_AMAMK</name>
<gene>
    <name evidence="2" type="ORF">M378DRAFT_12724</name>
</gene>
<keyword evidence="3" id="KW-1185">Reference proteome</keyword>
<evidence type="ECO:0000313" key="2">
    <source>
        <dbReference type="EMBL" id="KIL62666.1"/>
    </source>
</evidence>
<feature type="compositionally biased region" description="Low complexity" evidence="1">
    <location>
        <begin position="120"/>
        <end position="149"/>
    </location>
</feature>
<dbReference type="InParanoid" id="A0A0C2X0L0"/>
<dbReference type="AlphaFoldDB" id="A0A0C2X0L0"/>
<evidence type="ECO:0000313" key="3">
    <source>
        <dbReference type="Proteomes" id="UP000054549"/>
    </source>
</evidence>
<feature type="region of interest" description="Disordered" evidence="1">
    <location>
        <begin position="113"/>
        <end position="156"/>
    </location>
</feature>
<sequence length="241" mass="26775">MSNAFEYGLLPQSEMGLQLRSDRISRISILQRSVWWSSLTKFSKLVVSSRLQPLLELEPPVSNTGLLSDIWSTIATDSNKKIFNMFTDEIGKTPPIGRRQVCHPSILNWADHDSPRTLLTPSMRSSTSKSSIQTDSSSPTKTTTEPSSPLVATSPTSTLSVDMAALALKDVAASEETGDIPPMQMVHGVNVDDTKEDEDEDEDWTKIRMMTESWMKSMQAHDSGLTDEDKKVANDLLMRNL</sequence>
<dbReference type="EMBL" id="KN818268">
    <property type="protein sequence ID" value="KIL62666.1"/>
    <property type="molecule type" value="Genomic_DNA"/>
</dbReference>
<proteinExistence type="predicted"/>
<organism evidence="2 3">
    <name type="scientific">Amanita muscaria (strain Koide BX008)</name>
    <dbReference type="NCBI Taxonomy" id="946122"/>
    <lineage>
        <taxon>Eukaryota</taxon>
        <taxon>Fungi</taxon>
        <taxon>Dikarya</taxon>
        <taxon>Basidiomycota</taxon>
        <taxon>Agaricomycotina</taxon>
        <taxon>Agaricomycetes</taxon>
        <taxon>Agaricomycetidae</taxon>
        <taxon>Agaricales</taxon>
        <taxon>Pluteineae</taxon>
        <taxon>Amanitaceae</taxon>
        <taxon>Amanita</taxon>
    </lineage>
</organism>